<dbReference type="Proteomes" id="UP001464891">
    <property type="component" value="Unassembled WGS sequence"/>
</dbReference>
<evidence type="ECO:0000313" key="1">
    <source>
        <dbReference type="EMBL" id="MEP0818815.1"/>
    </source>
</evidence>
<proteinExistence type="predicted"/>
<dbReference type="InterPro" id="IPR014719">
    <property type="entry name" value="Ribosomal_bL12_C/ClpS-like"/>
</dbReference>
<dbReference type="EMBL" id="JAMPKM010000010">
    <property type="protein sequence ID" value="MEP0818815.1"/>
    <property type="molecule type" value="Genomic_DNA"/>
</dbReference>
<accession>A0ABV0JAL1</accession>
<organism evidence="1 2">
    <name type="scientific">Trichocoleus desertorum GB2-A4</name>
    <dbReference type="NCBI Taxonomy" id="2933944"/>
    <lineage>
        <taxon>Bacteria</taxon>
        <taxon>Bacillati</taxon>
        <taxon>Cyanobacteriota</taxon>
        <taxon>Cyanophyceae</taxon>
        <taxon>Leptolyngbyales</taxon>
        <taxon>Trichocoleusaceae</taxon>
        <taxon>Trichocoleus</taxon>
    </lineage>
</organism>
<gene>
    <name evidence="1" type="ORF">NC998_17085</name>
</gene>
<keyword evidence="2" id="KW-1185">Reference proteome</keyword>
<protein>
    <recommendedName>
        <fullName evidence="3">Ribosomal protein L7/L12 C-terminal domain-containing protein</fullName>
    </recommendedName>
</protein>
<dbReference type="RefSeq" id="WP_190433372.1">
    <property type="nucleotide sequence ID" value="NZ_JAMPKM010000010.1"/>
</dbReference>
<sequence length="96" mass="10674">MIEPWLIGLALVSLASIFAIQGRSPDAMDSSRLARLERKVDLILAKLEIDYNETVEDLVRSGDRIGAIKKLRKETGVGLKEALDAIKAIERNIKRS</sequence>
<dbReference type="Gene3D" id="3.30.1390.10">
    <property type="match status" value="1"/>
</dbReference>
<comment type="caution">
    <text evidence="1">The sequence shown here is derived from an EMBL/GenBank/DDBJ whole genome shotgun (WGS) entry which is preliminary data.</text>
</comment>
<evidence type="ECO:0008006" key="3">
    <source>
        <dbReference type="Google" id="ProtNLM"/>
    </source>
</evidence>
<reference evidence="1 2" key="1">
    <citation type="submission" date="2022-04" db="EMBL/GenBank/DDBJ databases">
        <title>Positive selection, recombination, and allopatry shape intraspecific diversity of widespread and dominant cyanobacteria.</title>
        <authorList>
            <person name="Wei J."/>
            <person name="Shu W."/>
            <person name="Hu C."/>
        </authorList>
    </citation>
    <scope>NUCLEOTIDE SEQUENCE [LARGE SCALE GENOMIC DNA]</scope>
    <source>
        <strain evidence="1 2">GB2-A4</strain>
    </source>
</reference>
<name>A0ABV0JAL1_9CYAN</name>
<evidence type="ECO:0000313" key="2">
    <source>
        <dbReference type="Proteomes" id="UP001464891"/>
    </source>
</evidence>